<sequence>MIRRTTHLRTLFKCITLRSLIFSSSSAFSSATHLNQKTQPHRTPFKSSENSDPLFINRLCREQKFKEAVEILCQQKRLKDAIRLLENHVHSPSAAIYATILQLCIEKRALEEGKRVCIHIKGSSFVPGIFVSNKILDLYCKCESILDAQKLFDDMREKDLCSWNILISGYMKIGWVLEARKLFDEMHERDNFSWTAMISGYVKHNEPENALKLYRLMQRNENCKSNKFTVSSVLAASASLKSLRLGKEIHGQIMRSRLDSDAVIWGALLDMYFGERRWEEGFSLFSVLSSSGIRPNEFTFASVLNACTHQTAEELGKQFGMATALETFCGQAYGAEQCWQVGTFTYGAIVSLFLEPVHHRQPELLCAVLIMSNAEFVLANTAFFVIAIHWAMDLVMIRKLFFLNDSFTLPLYHYGQFTSYAIG</sequence>
<organism evidence="4 5">
    <name type="scientific">Fraxinus pennsylvanica</name>
    <dbReference type="NCBI Taxonomy" id="56036"/>
    <lineage>
        <taxon>Eukaryota</taxon>
        <taxon>Viridiplantae</taxon>
        <taxon>Streptophyta</taxon>
        <taxon>Embryophyta</taxon>
        <taxon>Tracheophyta</taxon>
        <taxon>Spermatophyta</taxon>
        <taxon>Magnoliopsida</taxon>
        <taxon>eudicotyledons</taxon>
        <taxon>Gunneridae</taxon>
        <taxon>Pentapetalae</taxon>
        <taxon>asterids</taxon>
        <taxon>lamiids</taxon>
        <taxon>Lamiales</taxon>
        <taxon>Oleaceae</taxon>
        <taxon>Oleeae</taxon>
        <taxon>Fraxinus</taxon>
    </lineage>
</organism>
<keyword evidence="3" id="KW-0732">Signal</keyword>
<dbReference type="FunFam" id="1.25.40.10:FF:001695">
    <property type="entry name" value="Pentatricopeptide repeat-containing protein At4g37170"/>
    <property type="match status" value="1"/>
</dbReference>
<proteinExistence type="predicted"/>
<keyword evidence="5" id="KW-1185">Reference proteome</keyword>
<evidence type="ECO:0000313" key="5">
    <source>
        <dbReference type="Proteomes" id="UP000834106"/>
    </source>
</evidence>
<dbReference type="PROSITE" id="PS51375">
    <property type="entry name" value="PPR"/>
    <property type="match status" value="2"/>
</dbReference>
<evidence type="ECO:0008006" key="6">
    <source>
        <dbReference type="Google" id="ProtNLM"/>
    </source>
</evidence>
<dbReference type="AlphaFoldDB" id="A0AAD2E890"/>
<dbReference type="GO" id="GO:0003723">
    <property type="term" value="F:RNA binding"/>
    <property type="evidence" value="ECO:0007669"/>
    <property type="project" value="InterPro"/>
</dbReference>
<feature type="chain" id="PRO_5042081007" description="Pentatricopeptide repeat-containing protein" evidence="3">
    <location>
        <begin position="32"/>
        <end position="423"/>
    </location>
</feature>
<dbReference type="EMBL" id="OU503054">
    <property type="protein sequence ID" value="CAI9782502.1"/>
    <property type="molecule type" value="Genomic_DNA"/>
</dbReference>
<evidence type="ECO:0000256" key="3">
    <source>
        <dbReference type="SAM" id="SignalP"/>
    </source>
</evidence>
<evidence type="ECO:0000313" key="4">
    <source>
        <dbReference type="EMBL" id="CAI9782502.1"/>
    </source>
</evidence>
<name>A0AAD2E890_9LAMI</name>
<feature type="repeat" description="PPR" evidence="2">
    <location>
        <begin position="261"/>
        <end position="295"/>
    </location>
</feature>
<dbReference type="NCBIfam" id="TIGR00756">
    <property type="entry name" value="PPR"/>
    <property type="match status" value="3"/>
</dbReference>
<dbReference type="Proteomes" id="UP000834106">
    <property type="component" value="Chromosome 19"/>
</dbReference>
<dbReference type="Pfam" id="PF13041">
    <property type="entry name" value="PPR_2"/>
    <property type="match status" value="2"/>
</dbReference>
<dbReference type="GO" id="GO:0009451">
    <property type="term" value="P:RNA modification"/>
    <property type="evidence" value="ECO:0007669"/>
    <property type="project" value="InterPro"/>
</dbReference>
<keyword evidence="1" id="KW-0677">Repeat</keyword>
<protein>
    <recommendedName>
        <fullName evidence="6">Pentatricopeptide repeat-containing protein</fullName>
    </recommendedName>
</protein>
<evidence type="ECO:0000256" key="1">
    <source>
        <dbReference type="ARBA" id="ARBA00022737"/>
    </source>
</evidence>
<feature type="repeat" description="PPR" evidence="2">
    <location>
        <begin position="159"/>
        <end position="193"/>
    </location>
</feature>
<reference evidence="4" key="1">
    <citation type="submission" date="2023-05" db="EMBL/GenBank/DDBJ databases">
        <authorList>
            <person name="Huff M."/>
        </authorList>
    </citation>
    <scope>NUCLEOTIDE SEQUENCE</scope>
</reference>
<dbReference type="InterPro" id="IPR011990">
    <property type="entry name" value="TPR-like_helical_dom_sf"/>
</dbReference>
<dbReference type="PANTHER" id="PTHR47926">
    <property type="entry name" value="PENTATRICOPEPTIDE REPEAT-CONTAINING PROTEIN"/>
    <property type="match status" value="1"/>
</dbReference>
<dbReference type="Gene3D" id="1.25.40.10">
    <property type="entry name" value="Tetratricopeptide repeat domain"/>
    <property type="match status" value="3"/>
</dbReference>
<dbReference type="InterPro" id="IPR002885">
    <property type="entry name" value="PPR_rpt"/>
</dbReference>
<dbReference type="InterPro" id="IPR046960">
    <property type="entry name" value="PPR_At4g14850-like_plant"/>
</dbReference>
<gene>
    <name evidence="4" type="ORF">FPE_LOCUS29932</name>
</gene>
<evidence type="ECO:0000256" key="2">
    <source>
        <dbReference type="PROSITE-ProRule" id="PRU00708"/>
    </source>
</evidence>
<feature type="signal peptide" evidence="3">
    <location>
        <begin position="1"/>
        <end position="31"/>
    </location>
</feature>
<dbReference type="Pfam" id="PF01535">
    <property type="entry name" value="PPR"/>
    <property type="match status" value="2"/>
</dbReference>
<accession>A0AAD2E890</accession>